<evidence type="ECO:0000313" key="2">
    <source>
        <dbReference type="EMBL" id="SLN55695.1"/>
    </source>
</evidence>
<proteinExistence type="predicted"/>
<evidence type="ECO:0000256" key="1">
    <source>
        <dbReference type="SAM" id="SignalP"/>
    </source>
</evidence>
<dbReference type="Proteomes" id="UP000193061">
    <property type="component" value="Unassembled WGS sequence"/>
</dbReference>
<reference evidence="2 3" key="1">
    <citation type="submission" date="2017-03" db="EMBL/GenBank/DDBJ databases">
        <authorList>
            <person name="Afonso C.L."/>
            <person name="Miller P.J."/>
            <person name="Scott M.A."/>
            <person name="Spackman E."/>
            <person name="Goraichik I."/>
            <person name="Dimitrov K.M."/>
            <person name="Suarez D.L."/>
            <person name="Swayne D.E."/>
        </authorList>
    </citation>
    <scope>NUCLEOTIDE SEQUENCE [LARGE SCALE GENOMIC DNA]</scope>
    <source>
        <strain evidence="2 3">CECT 7450</strain>
    </source>
</reference>
<feature type="chain" id="PRO_5012959542" description="Lipocalin-like domain-containing protein" evidence="1">
    <location>
        <begin position="20"/>
        <end position="266"/>
    </location>
</feature>
<accession>A0A1X6ZMH8</accession>
<gene>
    <name evidence="2" type="ORF">ROA7450_02871</name>
</gene>
<evidence type="ECO:0000313" key="3">
    <source>
        <dbReference type="Proteomes" id="UP000193061"/>
    </source>
</evidence>
<keyword evidence="3" id="KW-1185">Reference proteome</keyword>
<dbReference type="OrthoDB" id="7889095at2"/>
<dbReference type="RefSeq" id="WP_085806490.1">
    <property type="nucleotide sequence ID" value="NZ_FWFX01000009.1"/>
</dbReference>
<dbReference type="AlphaFoldDB" id="A0A1X6ZMH8"/>
<protein>
    <recommendedName>
        <fullName evidence="4">Lipocalin-like domain-containing protein</fullName>
    </recommendedName>
</protein>
<evidence type="ECO:0008006" key="4">
    <source>
        <dbReference type="Google" id="ProtNLM"/>
    </source>
</evidence>
<keyword evidence="1" id="KW-0732">Signal</keyword>
<feature type="signal peptide" evidence="1">
    <location>
        <begin position="1"/>
        <end position="19"/>
    </location>
</feature>
<name>A0A1X6ZMH8_9RHOB</name>
<sequence length="266" mass="29200">MRHILLAILFFFYAGSVSAQQSSDDLADFCATATPDLMAALNGTWRLTHESGSAYFGNMSRQDFPAPAPIDLEFLHWSNLDIGILSGEGQYLLMLPVSTEAAADHISTLVQDEVTADLMPGSASCDWYALPAMIGTTSYSLKSDELEPVIRPENVHLWQGGVVINICPEGEKEEELWSSIPDEYRDTSNDTDARIRLSEKTDLQIYRDEKSACAVHNSTKGDLDMTLIVKFSSPNSASGIVSFWGKMDAGGQKIGFFAQTPVKMSR</sequence>
<organism evidence="2 3">
    <name type="scientific">Roseovarius albus</name>
    <dbReference type="NCBI Taxonomy" id="1247867"/>
    <lineage>
        <taxon>Bacteria</taxon>
        <taxon>Pseudomonadati</taxon>
        <taxon>Pseudomonadota</taxon>
        <taxon>Alphaproteobacteria</taxon>
        <taxon>Rhodobacterales</taxon>
        <taxon>Roseobacteraceae</taxon>
        <taxon>Roseovarius</taxon>
    </lineage>
</organism>
<dbReference type="EMBL" id="FWFX01000009">
    <property type="protein sequence ID" value="SLN55695.1"/>
    <property type="molecule type" value="Genomic_DNA"/>
</dbReference>